<dbReference type="InterPro" id="IPR059000">
    <property type="entry name" value="ATPase_P-type_domA"/>
</dbReference>
<evidence type="ECO:0000256" key="1">
    <source>
        <dbReference type="ARBA" id="ARBA00004127"/>
    </source>
</evidence>
<evidence type="ECO:0000313" key="18">
    <source>
        <dbReference type="RefSeq" id="XP_029655268.1"/>
    </source>
</evidence>
<feature type="transmembrane region" description="Helical" evidence="15">
    <location>
        <begin position="92"/>
        <end position="113"/>
    </location>
</feature>
<evidence type="ECO:0000256" key="13">
    <source>
        <dbReference type="ARBA" id="ARBA00023065"/>
    </source>
</evidence>
<dbReference type="GO" id="GO:0005886">
    <property type="term" value="C:plasma membrane"/>
    <property type="evidence" value="ECO:0007669"/>
    <property type="project" value="TreeGrafter"/>
</dbReference>
<keyword evidence="3" id="KW-0813">Transport</keyword>
<name>A0A6P7TU31_9MOLL</name>
<feature type="domain" description="Cation-transporting P-type ATPase N-terminal" evidence="16">
    <location>
        <begin position="12"/>
        <end position="74"/>
    </location>
</feature>
<sequence>MADRRNGNKPVCVGRGVVLRLDPNLIELRRQQFGSNTIPPKPPKTFLKLVLEAANDKILIILIIAAVLSFALSFVPSKGAVLALLADPHSEYQWIETVGIMFAVVVVVLVTALNDYQKEKQFIGLYGQITKDKHFSITRGGRLINVNVSDIVVGDICHLKYGDLIPTDGLILHSNDLRVDESSLTGESDIVKKNKTDNPLVYSGRGNT</sequence>
<dbReference type="GO" id="GO:0005524">
    <property type="term" value="F:ATP binding"/>
    <property type="evidence" value="ECO:0007669"/>
    <property type="project" value="UniProtKB-KW"/>
</dbReference>
<keyword evidence="12 15" id="KW-1133">Transmembrane helix</keyword>
<accession>A0A6P7TU31</accession>
<dbReference type="InterPro" id="IPR023298">
    <property type="entry name" value="ATPase_P-typ_TM_dom_sf"/>
</dbReference>
<keyword evidence="13" id="KW-0406">Ion transport</keyword>
<organism evidence="17 18">
    <name type="scientific">Octopus sinensis</name>
    <name type="common">East Asian common octopus</name>
    <dbReference type="NCBI Taxonomy" id="2607531"/>
    <lineage>
        <taxon>Eukaryota</taxon>
        <taxon>Metazoa</taxon>
        <taxon>Spiralia</taxon>
        <taxon>Lophotrochozoa</taxon>
        <taxon>Mollusca</taxon>
        <taxon>Cephalopoda</taxon>
        <taxon>Coleoidea</taxon>
        <taxon>Octopodiformes</taxon>
        <taxon>Octopoda</taxon>
        <taxon>Incirrata</taxon>
        <taxon>Octopodidae</taxon>
        <taxon>Octopus</taxon>
    </lineage>
</organism>
<evidence type="ECO:0000256" key="9">
    <source>
        <dbReference type="ARBA" id="ARBA00022840"/>
    </source>
</evidence>
<gene>
    <name evidence="18" type="primary">LOC115228962</name>
</gene>
<evidence type="ECO:0000256" key="15">
    <source>
        <dbReference type="SAM" id="Phobius"/>
    </source>
</evidence>
<evidence type="ECO:0000256" key="12">
    <source>
        <dbReference type="ARBA" id="ARBA00022989"/>
    </source>
</evidence>
<dbReference type="KEGG" id="osn:115228962"/>
<keyword evidence="11" id="KW-1278">Translocase</keyword>
<dbReference type="SUPFAM" id="SSF81665">
    <property type="entry name" value="Calcium ATPase, transmembrane domain M"/>
    <property type="match status" value="1"/>
</dbReference>
<dbReference type="FunFam" id="1.20.1110.10:FF:000002">
    <property type="entry name" value="Calcium-transporting ATPase"/>
    <property type="match status" value="1"/>
</dbReference>
<evidence type="ECO:0000256" key="5">
    <source>
        <dbReference type="ARBA" id="ARBA00022692"/>
    </source>
</evidence>
<dbReference type="Proteomes" id="UP000515154">
    <property type="component" value="Unplaced"/>
</dbReference>
<dbReference type="GO" id="GO:0046872">
    <property type="term" value="F:metal ion binding"/>
    <property type="evidence" value="ECO:0007669"/>
    <property type="project" value="UniProtKB-KW"/>
</dbReference>
<evidence type="ECO:0000313" key="17">
    <source>
        <dbReference type="Proteomes" id="UP000515154"/>
    </source>
</evidence>
<keyword evidence="4" id="KW-0109">Calcium transport</keyword>
<keyword evidence="17" id="KW-1185">Reference proteome</keyword>
<evidence type="ECO:0000256" key="4">
    <source>
        <dbReference type="ARBA" id="ARBA00022568"/>
    </source>
</evidence>
<keyword evidence="5 15" id="KW-0812">Transmembrane</keyword>
<dbReference type="InterPro" id="IPR008250">
    <property type="entry name" value="ATPase_P-typ_transduc_dom_A_sf"/>
</dbReference>
<evidence type="ECO:0000256" key="8">
    <source>
        <dbReference type="ARBA" id="ARBA00022837"/>
    </source>
</evidence>
<dbReference type="PANTHER" id="PTHR24093">
    <property type="entry name" value="CATION TRANSPORTING ATPASE"/>
    <property type="match status" value="1"/>
</dbReference>
<dbReference type="Pfam" id="PF00690">
    <property type="entry name" value="Cation_ATPase_N"/>
    <property type="match status" value="1"/>
</dbReference>
<keyword evidence="14 15" id="KW-0472">Membrane</keyword>
<dbReference type="PANTHER" id="PTHR24093:SF369">
    <property type="entry name" value="CALCIUM-TRANSPORTING ATPASE"/>
    <property type="match status" value="1"/>
</dbReference>
<dbReference type="InterPro" id="IPR004014">
    <property type="entry name" value="ATPase_P-typ_cation-transptr_N"/>
</dbReference>
<evidence type="ECO:0000256" key="10">
    <source>
        <dbReference type="ARBA" id="ARBA00022842"/>
    </source>
</evidence>
<evidence type="ECO:0000256" key="14">
    <source>
        <dbReference type="ARBA" id="ARBA00023136"/>
    </source>
</evidence>
<comment type="subcellular location">
    <subcellularLocation>
        <location evidence="1">Endomembrane system</location>
        <topology evidence="1">Multi-pass membrane protein</topology>
    </subcellularLocation>
</comment>
<dbReference type="EC" id="7.2.2.10" evidence="2"/>
<dbReference type="RefSeq" id="XP_029655268.1">
    <property type="nucleotide sequence ID" value="XM_029799408.1"/>
</dbReference>
<dbReference type="SUPFAM" id="SSF81653">
    <property type="entry name" value="Calcium ATPase, transduction domain A"/>
    <property type="match status" value="1"/>
</dbReference>
<dbReference type="Gene3D" id="1.20.1110.10">
    <property type="entry name" value="Calcium-transporting ATPase, transmembrane domain"/>
    <property type="match status" value="1"/>
</dbReference>
<evidence type="ECO:0000256" key="3">
    <source>
        <dbReference type="ARBA" id="ARBA00022448"/>
    </source>
</evidence>
<evidence type="ECO:0000256" key="2">
    <source>
        <dbReference type="ARBA" id="ARBA00012790"/>
    </source>
</evidence>
<keyword evidence="7" id="KW-0547">Nucleotide-binding</keyword>
<keyword evidence="8" id="KW-0106">Calcium</keyword>
<evidence type="ECO:0000256" key="11">
    <source>
        <dbReference type="ARBA" id="ARBA00022967"/>
    </source>
</evidence>
<dbReference type="Gene3D" id="2.70.150.10">
    <property type="entry name" value="Calcium-transporting ATPase, cytoplasmic transduction domain A"/>
    <property type="match status" value="1"/>
</dbReference>
<keyword evidence="9" id="KW-0067">ATP-binding</keyword>
<dbReference type="Pfam" id="PF00122">
    <property type="entry name" value="E1-E2_ATPase"/>
    <property type="match status" value="1"/>
</dbReference>
<dbReference type="GO" id="GO:0051480">
    <property type="term" value="P:regulation of cytosolic calcium ion concentration"/>
    <property type="evidence" value="ECO:0007669"/>
    <property type="project" value="TreeGrafter"/>
</dbReference>
<reference evidence="18" key="1">
    <citation type="submission" date="2025-08" db="UniProtKB">
        <authorList>
            <consortium name="RefSeq"/>
        </authorList>
    </citation>
    <scope>IDENTIFICATION</scope>
</reference>
<dbReference type="SMART" id="SM00831">
    <property type="entry name" value="Cation_ATPase_N"/>
    <property type="match status" value="1"/>
</dbReference>
<protein>
    <recommendedName>
        <fullName evidence="2">P-type Ca(2+) transporter</fullName>
        <ecNumber evidence="2">7.2.2.10</ecNumber>
    </recommendedName>
</protein>
<dbReference type="GO" id="GO:0012505">
    <property type="term" value="C:endomembrane system"/>
    <property type="evidence" value="ECO:0007669"/>
    <property type="project" value="UniProtKB-SubCell"/>
</dbReference>
<keyword evidence="6" id="KW-0479">Metal-binding</keyword>
<dbReference type="AlphaFoldDB" id="A0A6P7TU31"/>
<evidence type="ECO:0000256" key="6">
    <source>
        <dbReference type="ARBA" id="ARBA00022723"/>
    </source>
</evidence>
<feature type="transmembrane region" description="Helical" evidence="15">
    <location>
        <begin position="58"/>
        <end position="86"/>
    </location>
</feature>
<dbReference type="GO" id="GO:0005388">
    <property type="term" value="F:P-type calcium transporter activity"/>
    <property type="evidence" value="ECO:0007669"/>
    <property type="project" value="UniProtKB-EC"/>
</dbReference>
<proteinExistence type="predicted"/>
<evidence type="ECO:0000256" key="7">
    <source>
        <dbReference type="ARBA" id="ARBA00022741"/>
    </source>
</evidence>
<keyword evidence="10" id="KW-0460">Magnesium</keyword>
<evidence type="ECO:0000259" key="16">
    <source>
        <dbReference type="SMART" id="SM00831"/>
    </source>
</evidence>